<gene>
    <name evidence="2" type="ORF">DSM5745_07290</name>
</gene>
<evidence type="ECO:0000256" key="1">
    <source>
        <dbReference type="SAM" id="MobiDB-lite"/>
    </source>
</evidence>
<comment type="caution">
    <text evidence="2">The sequence shown here is derived from an EMBL/GenBank/DDBJ whole genome shotgun (WGS) entry which is preliminary data.</text>
</comment>
<dbReference type="GeneID" id="38117660"/>
<dbReference type="OrthoDB" id="4508069at2759"/>
<reference evidence="2 3" key="1">
    <citation type="journal article" date="2018" name="IMA Fungus">
        <title>IMA Genome-F 9: Draft genome sequence of Annulohypoxylon stygium, Aspergillus mulundensis, Berkeleyomyces basicola (syn. Thielaviopsis basicola), Ceratocystis smalleyi, two Cercospora beticola strains, Coleophoma cylindrospora, Fusarium fracticaudum, Phialophora cf. hyalina, and Morchella septimelata.</title>
        <authorList>
            <person name="Wingfield B.D."/>
            <person name="Bills G.F."/>
            <person name="Dong Y."/>
            <person name="Huang W."/>
            <person name="Nel W.J."/>
            <person name="Swalarsk-Parry B.S."/>
            <person name="Vaghefi N."/>
            <person name="Wilken P.M."/>
            <person name="An Z."/>
            <person name="de Beer Z.W."/>
            <person name="De Vos L."/>
            <person name="Chen L."/>
            <person name="Duong T.A."/>
            <person name="Gao Y."/>
            <person name="Hammerbacher A."/>
            <person name="Kikkert J.R."/>
            <person name="Li Y."/>
            <person name="Li H."/>
            <person name="Li K."/>
            <person name="Li Q."/>
            <person name="Liu X."/>
            <person name="Ma X."/>
            <person name="Naidoo K."/>
            <person name="Pethybridge S.J."/>
            <person name="Sun J."/>
            <person name="Steenkamp E.T."/>
            <person name="van der Nest M.A."/>
            <person name="van Wyk S."/>
            <person name="Wingfield M.J."/>
            <person name="Xiong C."/>
            <person name="Yue Q."/>
            <person name="Zhang X."/>
        </authorList>
    </citation>
    <scope>NUCLEOTIDE SEQUENCE [LARGE SCALE GENOMIC DNA]</scope>
    <source>
        <strain evidence="2 3">DSM 5745</strain>
    </source>
</reference>
<keyword evidence="3" id="KW-1185">Reference proteome</keyword>
<name>A0A3D8RKZ6_9EURO</name>
<sequence length="218" mass="23781">MPFLHNKTSSSTSSTSAPAPSSTQESKLSLRSLFNRKTRAPPGTQTHPRTASRTHQAAAATQQPNSRPSSHRTSSTSTASTYQPVPQADSTWEDIDPPAFSPTAPRTPTSPTFSHYSYQATQNTSRSTMDAHSVSPPPSSTSESILPSYNDVSGAVVVDSHGYPRFLTPQEEQERKAVLQQAVRERMMGLPRRTDFSWEASARPILPRYQPPAVASKD</sequence>
<dbReference type="EMBL" id="PVWQ01000008">
    <property type="protein sequence ID" value="RDW74628.1"/>
    <property type="molecule type" value="Genomic_DNA"/>
</dbReference>
<feature type="compositionally biased region" description="Low complexity" evidence="1">
    <location>
        <begin position="66"/>
        <end position="81"/>
    </location>
</feature>
<evidence type="ECO:0000313" key="3">
    <source>
        <dbReference type="Proteomes" id="UP000256690"/>
    </source>
</evidence>
<dbReference type="AlphaFoldDB" id="A0A3D8RKZ6"/>
<feature type="region of interest" description="Disordered" evidence="1">
    <location>
        <begin position="1"/>
        <end position="147"/>
    </location>
</feature>
<dbReference type="RefSeq" id="XP_026602396.1">
    <property type="nucleotide sequence ID" value="XM_026749306.1"/>
</dbReference>
<evidence type="ECO:0000313" key="2">
    <source>
        <dbReference type="EMBL" id="RDW74628.1"/>
    </source>
</evidence>
<feature type="compositionally biased region" description="Low complexity" evidence="1">
    <location>
        <begin position="97"/>
        <end position="114"/>
    </location>
</feature>
<protein>
    <submittedName>
        <fullName evidence="2">Uncharacterized protein</fullName>
    </submittedName>
</protein>
<feature type="compositionally biased region" description="Polar residues" evidence="1">
    <location>
        <begin position="43"/>
        <end position="65"/>
    </location>
</feature>
<proteinExistence type="predicted"/>
<feature type="compositionally biased region" description="Polar residues" evidence="1">
    <location>
        <begin position="115"/>
        <end position="130"/>
    </location>
</feature>
<feature type="compositionally biased region" description="Low complexity" evidence="1">
    <location>
        <begin position="8"/>
        <end position="23"/>
    </location>
</feature>
<organism evidence="2 3">
    <name type="scientific">Aspergillus mulundensis</name>
    <dbReference type="NCBI Taxonomy" id="1810919"/>
    <lineage>
        <taxon>Eukaryota</taxon>
        <taxon>Fungi</taxon>
        <taxon>Dikarya</taxon>
        <taxon>Ascomycota</taxon>
        <taxon>Pezizomycotina</taxon>
        <taxon>Eurotiomycetes</taxon>
        <taxon>Eurotiomycetidae</taxon>
        <taxon>Eurotiales</taxon>
        <taxon>Aspergillaceae</taxon>
        <taxon>Aspergillus</taxon>
        <taxon>Aspergillus subgen. Nidulantes</taxon>
    </lineage>
</organism>
<dbReference type="Proteomes" id="UP000256690">
    <property type="component" value="Unassembled WGS sequence"/>
</dbReference>
<accession>A0A3D8RKZ6</accession>